<accession>A0ABW1V514</accession>
<reference evidence="3" key="1">
    <citation type="journal article" date="2019" name="Int. J. Syst. Evol. Microbiol.">
        <title>The Global Catalogue of Microorganisms (GCM) 10K type strain sequencing project: providing services to taxonomists for standard genome sequencing and annotation.</title>
        <authorList>
            <consortium name="The Broad Institute Genomics Platform"/>
            <consortium name="The Broad Institute Genome Sequencing Center for Infectious Disease"/>
            <person name="Wu L."/>
            <person name="Ma J."/>
        </authorList>
    </citation>
    <scope>NUCLEOTIDE SEQUENCE [LARGE SCALE GENOMIC DNA]</scope>
    <source>
        <strain evidence="3">PCU 280</strain>
    </source>
</reference>
<evidence type="ECO:0000313" key="3">
    <source>
        <dbReference type="Proteomes" id="UP001596233"/>
    </source>
</evidence>
<feature type="transmembrane region" description="Helical" evidence="1">
    <location>
        <begin position="48"/>
        <end position="70"/>
    </location>
</feature>
<sequence length="148" mass="17004">MYHVLVFVHIVSAIIGMGPGFILTYIVTKASTMSELRHVYYIRHRIHILVMVGGSLLLISGLLMGILRPYLFTSGWYITSLILFIIALAIGPLVLSPHSRPIKRLLNEHVGEHIPEQYYTLSRKLFFYERIEHAIFLVIIVLMITKPF</sequence>
<dbReference type="EMBL" id="JBHSTE010000003">
    <property type="protein sequence ID" value="MFC6332845.1"/>
    <property type="molecule type" value="Genomic_DNA"/>
</dbReference>
<keyword evidence="1" id="KW-0812">Transmembrane</keyword>
<gene>
    <name evidence="2" type="ORF">ACFP56_09445</name>
</gene>
<keyword evidence="1" id="KW-0472">Membrane</keyword>
<evidence type="ECO:0000256" key="1">
    <source>
        <dbReference type="SAM" id="Phobius"/>
    </source>
</evidence>
<feature type="transmembrane region" description="Helical" evidence="1">
    <location>
        <begin position="76"/>
        <end position="95"/>
    </location>
</feature>
<name>A0ABW1V514_9BACL</name>
<dbReference type="Proteomes" id="UP001596233">
    <property type="component" value="Unassembled WGS sequence"/>
</dbReference>
<feature type="transmembrane region" description="Helical" evidence="1">
    <location>
        <begin position="127"/>
        <end position="145"/>
    </location>
</feature>
<evidence type="ECO:0000313" key="2">
    <source>
        <dbReference type="EMBL" id="MFC6332845.1"/>
    </source>
</evidence>
<proteinExistence type="predicted"/>
<feature type="transmembrane region" description="Helical" evidence="1">
    <location>
        <begin position="6"/>
        <end position="27"/>
    </location>
</feature>
<protein>
    <submittedName>
        <fullName evidence="2">DUF2269 family protein</fullName>
    </submittedName>
</protein>
<dbReference type="InterPro" id="IPR018729">
    <property type="entry name" value="DUF2269_transmembrane"/>
</dbReference>
<keyword evidence="3" id="KW-1185">Reference proteome</keyword>
<dbReference type="Pfam" id="PF10027">
    <property type="entry name" value="DUF2269"/>
    <property type="match status" value="1"/>
</dbReference>
<organism evidence="2 3">
    <name type="scientific">Paenibacillus septentrionalis</name>
    <dbReference type="NCBI Taxonomy" id="429342"/>
    <lineage>
        <taxon>Bacteria</taxon>
        <taxon>Bacillati</taxon>
        <taxon>Bacillota</taxon>
        <taxon>Bacilli</taxon>
        <taxon>Bacillales</taxon>
        <taxon>Paenibacillaceae</taxon>
        <taxon>Paenibacillus</taxon>
    </lineage>
</organism>
<comment type="caution">
    <text evidence="2">The sequence shown here is derived from an EMBL/GenBank/DDBJ whole genome shotgun (WGS) entry which is preliminary data.</text>
</comment>
<keyword evidence="1" id="KW-1133">Transmembrane helix</keyword>
<dbReference type="RefSeq" id="WP_379233703.1">
    <property type="nucleotide sequence ID" value="NZ_JBHSTE010000003.1"/>
</dbReference>